<dbReference type="InterPro" id="IPR029063">
    <property type="entry name" value="SAM-dependent_MTases_sf"/>
</dbReference>
<keyword evidence="2" id="KW-0808">Transferase</keyword>
<gene>
    <name evidence="2" type="ORF">B0I18_10667</name>
</gene>
<reference evidence="2 3" key="1">
    <citation type="submission" date="2018-03" db="EMBL/GenBank/DDBJ databases">
        <title>Genomic Encyclopedia of Type Strains, Phase III (KMG-III): the genomes of soil and plant-associated and newly described type strains.</title>
        <authorList>
            <person name="Whitman W."/>
        </authorList>
    </citation>
    <scope>NUCLEOTIDE SEQUENCE [LARGE SCALE GENOMIC DNA]</scope>
    <source>
        <strain evidence="2 3">CGMCC 1.12700</strain>
    </source>
</reference>
<evidence type="ECO:0000259" key="1">
    <source>
        <dbReference type="Pfam" id="PF08241"/>
    </source>
</evidence>
<dbReference type="Pfam" id="PF08241">
    <property type="entry name" value="Methyltransf_11"/>
    <property type="match status" value="1"/>
</dbReference>
<accession>A0A2P8D1G5</accession>
<evidence type="ECO:0000313" key="2">
    <source>
        <dbReference type="EMBL" id="PSK91057.1"/>
    </source>
</evidence>
<dbReference type="OrthoDB" id="9804312at2"/>
<dbReference type="Proteomes" id="UP000240572">
    <property type="component" value="Unassembled WGS sequence"/>
</dbReference>
<dbReference type="EMBL" id="PYGD01000006">
    <property type="protein sequence ID" value="PSK91057.1"/>
    <property type="molecule type" value="Genomic_DNA"/>
</dbReference>
<comment type="caution">
    <text evidence="2">The sequence shown here is derived from an EMBL/GenBank/DDBJ whole genome shotgun (WGS) entry which is preliminary data.</text>
</comment>
<dbReference type="RefSeq" id="WP_106523669.1">
    <property type="nucleotide sequence ID" value="NZ_PYGD01000006.1"/>
</dbReference>
<sequence length="211" mass="23717">MPLSEDEQYRNSWNERYNEPGFAYGKTPNLFFKSWLETLEPGRILLPADGEGRNGVFAAQLGWQVTATDLSITGRTKALQLAREQGVTLDYQVGDLEEMHFEPSSFDVIALIYAHFTAAKKSLLHRRLDTYLRPGGTLIFEAFSKAHLPLRQSNPAVGGPQDIDMLCSETELKADFPGYDIHLLRQEEIALNEGKYHIGTGSVIRFAGRKL</sequence>
<dbReference type="SUPFAM" id="SSF53335">
    <property type="entry name" value="S-adenosyl-L-methionine-dependent methyltransferases"/>
    <property type="match status" value="1"/>
</dbReference>
<keyword evidence="3" id="KW-1185">Reference proteome</keyword>
<dbReference type="GO" id="GO:0008757">
    <property type="term" value="F:S-adenosylmethionine-dependent methyltransferase activity"/>
    <property type="evidence" value="ECO:0007669"/>
    <property type="project" value="InterPro"/>
</dbReference>
<dbReference type="AlphaFoldDB" id="A0A2P8D1G5"/>
<feature type="domain" description="Methyltransferase type 11" evidence="1">
    <location>
        <begin position="50"/>
        <end position="140"/>
    </location>
</feature>
<protein>
    <submittedName>
        <fullName evidence="2">Methyltransferase family protein</fullName>
    </submittedName>
</protein>
<dbReference type="GO" id="GO:0032259">
    <property type="term" value="P:methylation"/>
    <property type="evidence" value="ECO:0007669"/>
    <property type="project" value="UniProtKB-KW"/>
</dbReference>
<dbReference type="Gene3D" id="3.40.50.150">
    <property type="entry name" value="Vaccinia Virus protein VP39"/>
    <property type="match status" value="1"/>
</dbReference>
<keyword evidence="2" id="KW-0489">Methyltransferase</keyword>
<dbReference type="InterPro" id="IPR013216">
    <property type="entry name" value="Methyltransf_11"/>
</dbReference>
<dbReference type="CDD" id="cd02440">
    <property type="entry name" value="AdoMet_MTases"/>
    <property type="match status" value="1"/>
</dbReference>
<proteinExistence type="predicted"/>
<evidence type="ECO:0000313" key="3">
    <source>
        <dbReference type="Proteomes" id="UP000240572"/>
    </source>
</evidence>
<organism evidence="2 3">
    <name type="scientific">Taibaiella chishuiensis</name>
    <dbReference type="NCBI Taxonomy" id="1434707"/>
    <lineage>
        <taxon>Bacteria</taxon>
        <taxon>Pseudomonadati</taxon>
        <taxon>Bacteroidota</taxon>
        <taxon>Chitinophagia</taxon>
        <taxon>Chitinophagales</taxon>
        <taxon>Chitinophagaceae</taxon>
        <taxon>Taibaiella</taxon>
    </lineage>
</organism>
<name>A0A2P8D1G5_9BACT</name>